<proteinExistence type="predicted"/>
<reference evidence="4 5" key="1">
    <citation type="submission" date="2020-10" db="EMBL/GenBank/DDBJ databases">
        <title>Connecting structure to function with the recovery of over 1000 high-quality activated sludge metagenome-assembled genomes encoding full-length rRNA genes using long-read sequencing.</title>
        <authorList>
            <person name="Singleton C.M."/>
            <person name="Petriglieri F."/>
            <person name="Kristensen J.M."/>
            <person name="Kirkegaard R.H."/>
            <person name="Michaelsen T.Y."/>
            <person name="Andersen M.H."/>
            <person name="Karst S.M."/>
            <person name="Dueholm M.S."/>
            <person name="Nielsen P.H."/>
            <person name="Albertsen M."/>
        </authorList>
    </citation>
    <scope>NUCLEOTIDE SEQUENCE [LARGE SCALE GENOMIC DNA]</scope>
    <source>
        <strain evidence="4">Ribe_18-Q3-R11-54_MAXAC.273</strain>
    </source>
</reference>
<dbReference type="InterPro" id="IPR015854">
    <property type="entry name" value="ABC_transpr_LolD-like"/>
</dbReference>
<dbReference type="GO" id="GO:0005886">
    <property type="term" value="C:plasma membrane"/>
    <property type="evidence" value="ECO:0007669"/>
    <property type="project" value="TreeGrafter"/>
</dbReference>
<dbReference type="PANTHER" id="PTHR24220:SF470">
    <property type="entry name" value="CELL DIVISION ATP-BINDING PROTEIN FTSE"/>
    <property type="match status" value="1"/>
</dbReference>
<keyword evidence="2 4" id="KW-0067">ATP-binding</keyword>
<dbReference type="Gene3D" id="3.40.50.300">
    <property type="entry name" value="P-loop containing nucleotide triphosphate hydrolases"/>
    <property type="match status" value="1"/>
</dbReference>
<dbReference type="Pfam" id="PF00005">
    <property type="entry name" value="ABC_tran"/>
    <property type="match status" value="1"/>
</dbReference>
<dbReference type="InterPro" id="IPR003439">
    <property type="entry name" value="ABC_transporter-like_ATP-bd"/>
</dbReference>
<dbReference type="Proteomes" id="UP000808337">
    <property type="component" value="Unassembled WGS sequence"/>
</dbReference>
<dbReference type="InterPro" id="IPR003593">
    <property type="entry name" value="AAA+_ATPase"/>
</dbReference>
<protein>
    <submittedName>
        <fullName evidence="4">ATP-binding cassette domain-containing protein</fullName>
    </submittedName>
</protein>
<dbReference type="AlphaFoldDB" id="A0A9D7SXZ7"/>
<sequence>MKEVVSLKNAGIYQEGVKVLSDVNLSVSQTEFVYLIGKTGSGKSSLMRTLWGDLPLKEGDGQVADISLSKLQAVNIPTLRRRVGMVFQDFQLFPQWSVAENLRFVLDATGTNDEAEQNKIIREVCADVQLSDNINKPVHQLSGGEQQRAVIARAVLNKPQILLADEPTGHLDPETADAILQLMRRLAVEYHTAILMATHNTGVIERFPGRVYKVGNGKVVEMD</sequence>
<dbReference type="SUPFAM" id="SSF52540">
    <property type="entry name" value="P-loop containing nucleoside triphosphate hydrolases"/>
    <property type="match status" value="1"/>
</dbReference>
<dbReference type="EMBL" id="JADKGY010000029">
    <property type="protein sequence ID" value="MBK9984007.1"/>
    <property type="molecule type" value="Genomic_DNA"/>
</dbReference>
<dbReference type="GO" id="GO:0022857">
    <property type="term" value="F:transmembrane transporter activity"/>
    <property type="evidence" value="ECO:0007669"/>
    <property type="project" value="TreeGrafter"/>
</dbReference>
<gene>
    <name evidence="4" type="ORF">IPP15_16835</name>
</gene>
<dbReference type="PROSITE" id="PS00211">
    <property type="entry name" value="ABC_TRANSPORTER_1"/>
    <property type="match status" value="1"/>
</dbReference>
<evidence type="ECO:0000313" key="5">
    <source>
        <dbReference type="Proteomes" id="UP000808337"/>
    </source>
</evidence>
<name>A0A9D7SXZ7_9BACT</name>
<accession>A0A9D7SXZ7</accession>
<organism evidence="4 5">
    <name type="scientific">Candidatus Opimibacter skivensis</name>
    <dbReference type="NCBI Taxonomy" id="2982028"/>
    <lineage>
        <taxon>Bacteria</taxon>
        <taxon>Pseudomonadati</taxon>
        <taxon>Bacteroidota</taxon>
        <taxon>Saprospiria</taxon>
        <taxon>Saprospirales</taxon>
        <taxon>Saprospiraceae</taxon>
        <taxon>Candidatus Opimibacter</taxon>
    </lineage>
</organism>
<dbReference type="GO" id="GO:0016887">
    <property type="term" value="F:ATP hydrolysis activity"/>
    <property type="evidence" value="ECO:0007669"/>
    <property type="project" value="InterPro"/>
</dbReference>
<evidence type="ECO:0000256" key="2">
    <source>
        <dbReference type="ARBA" id="ARBA00022840"/>
    </source>
</evidence>
<dbReference type="InterPro" id="IPR027417">
    <property type="entry name" value="P-loop_NTPase"/>
</dbReference>
<evidence type="ECO:0000259" key="3">
    <source>
        <dbReference type="PROSITE" id="PS50893"/>
    </source>
</evidence>
<dbReference type="SMART" id="SM00382">
    <property type="entry name" value="AAA"/>
    <property type="match status" value="1"/>
</dbReference>
<comment type="caution">
    <text evidence="4">The sequence shown here is derived from an EMBL/GenBank/DDBJ whole genome shotgun (WGS) entry which is preliminary data.</text>
</comment>
<evidence type="ECO:0000256" key="1">
    <source>
        <dbReference type="ARBA" id="ARBA00022741"/>
    </source>
</evidence>
<keyword evidence="1" id="KW-0547">Nucleotide-binding</keyword>
<dbReference type="PROSITE" id="PS50893">
    <property type="entry name" value="ABC_TRANSPORTER_2"/>
    <property type="match status" value="1"/>
</dbReference>
<dbReference type="GO" id="GO:0005524">
    <property type="term" value="F:ATP binding"/>
    <property type="evidence" value="ECO:0007669"/>
    <property type="project" value="UniProtKB-KW"/>
</dbReference>
<evidence type="ECO:0000313" key="4">
    <source>
        <dbReference type="EMBL" id="MBK9984007.1"/>
    </source>
</evidence>
<dbReference type="InterPro" id="IPR017871">
    <property type="entry name" value="ABC_transporter-like_CS"/>
</dbReference>
<feature type="domain" description="ABC transporter" evidence="3">
    <location>
        <begin position="5"/>
        <end position="222"/>
    </location>
</feature>
<dbReference type="PANTHER" id="PTHR24220">
    <property type="entry name" value="IMPORT ATP-BINDING PROTEIN"/>
    <property type="match status" value="1"/>
</dbReference>